<dbReference type="EMBL" id="CYRY02003159">
    <property type="protein sequence ID" value="VCW67816.1"/>
    <property type="molecule type" value="Genomic_DNA"/>
</dbReference>
<protein>
    <submittedName>
        <fullName evidence="1">Uncharacterized protein</fullName>
    </submittedName>
</protein>
<proteinExistence type="predicted"/>
<comment type="caution">
    <text evidence="1">The sequence shown here is derived from an EMBL/GenBank/DDBJ whole genome shotgun (WGS) entry which is preliminary data.</text>
</comment>
<name>A0A9X9LGS4_GULGU</name>
<accession>A0A9X9LGS4</accession>
<keyword evidence="2" id="KW-1185">Reference proteome</keyword>
<reference evidence="1 2" key="1">
    <citation type="submission" date="2018-10" db="EMBL/GenBank/DDBJ databases">
        <authorList>
            <person name="Ekblom R."/>
            <person name="Jareborg N."/>
        </authorList>
    </citation>
    <scope>NUCLEOTIDE SEQUENCE [LARGE SCALE GENOMIC DNA]</scope>
    <source>
        <tissue evidence="1">Muscle</tissue>
    </source>
</reference>
<feature type="non-terminal residue" evidence="1">
    <location>
        <position position="1"/>
    </location>
</feature>
<sequence length="45" mass="5184">SLHFYDLVLSSVLPGPWRALQESSEKVYFSTDKLYVSYKTEIGTK</sequence>
<gene>
    <name evidence="1" type="ORF">BN2614_LOCUS1</name>
</gene>
<dbReference type="Proteomes" id="UP000269945">
    <property type="component" value="Unassembled WGS sequence"/>
</dbReference>
<organism evidence="1 2">
    <name type="scientific">Gulo gulo</name>
    <name type="common">Wolverine</name>
    <name type="synonym">Gluton</name>
    <dbReference type="NCBI Taxonomy" id="48420"/>
    <lineage>
        <taxon>Eukaryota</taxon>
        <taxon>Metazoa</taxon>
        <taxon>Chordata</taxon>
        <taxon>Craniata</taxon>
        <taxon>Vertebrata</taxon>
        <taxon>Euteleostomi</taxon>
        <taxon>Mammalia</taxon>
        <taxon>Eutheria</taxon>
        <taxon>Laurasiatheria</taxon>
        <taxon>Carnivora</taxon>
        <taxon>Caniformia</taxon>
        <taxon>Musteloidea</taxon>
        <taxon>Mustelidae</taxon>
        <taxon>Guloninae</taxon>
        <taxon>Gulo</taxon>
    </lineage>
</organism>
<evidence type="ECO:0000313" key="1">
    <source>
        <dbReference type="EMBL" id="VCW67816.1"/>
    </source>
</evidence>
<dbReference type="AlphaFoldDB" id="A0A9X9LGS4"/>
<evidence type="ECO:0000313" key="2">
    <source>
        <dbReference type="Proteomes" id="UP000269945"/>
    </source>
</evidence>